<dbReference type="InterPro" id="IPR011990">
    <property type="entry name" value="TPR-like_helical_dom_sf"/>
</dbReference>
<feature type="transmembrane region" description="Helical" evidence="17">
    <location>
        <begin position="297"/>
        <end position="317"/>
    </location>
</feature>
<dbReference type="GO" id="GO:0016020">
    <property type="term" value="C:membrane"/>
    <property type="evidence" value="ECO:0007669"/>
    <property type="project" value="UniProtKB-SubCell"/>
</dbReference>
<evidence type="ECO:0000259" key="18">
    <source>
        <dbReference type="Pfam" id="PF08409"/>
    </source>
</evidence>
<dbReference type="GO" id="GO:0005783">
    <property type="term" value="C:endoplasmic reticulum"/>
    <property type="evidence" value="ECO:0007669"/>
    <property type="project" value="UniProtKB-SubCell"/>
</dbReference>
<comment type="catalytic activity">
    <reaction evidence="14">
        <text>a di-trans,poly-cis-dolichyl beta-D-mannosyl phosphate + L-threonyl-[protein] = 3-O-(alpha-D-mannosyl)-L-threonyl-[protein] + a di-trans,poly-cis-dolichyl phosphate + H(+)</text>
        <dbReference type="Rhea" id="RHEA:53396"/>
        <dbReference type="Rhea" id="RHEA-COMP:11060"/>
        <dbReference type="Rhea" id="RHEA-COMP:13547"/>
        <dbReference type="Rhea" id="RHEA-COMP:19498"/>
        <dbReference type="Rhea" id="RHEA-COMP:19501"/>
        <dbReference type="ChEBI" id="CHEBI:15378"/>
        <dbReference type="ChEBI" id="CHEBI:30013"/>
        <dbReference type="ChEBI" id="CHEBI:57683"/>
        <dbReference type="ChEBI" id="CHEBI:58211"/>
        <dbReference type="ChEBI" id="CHEBI:137323"/>
        <dbReference type="EC" id="2.4.1.109"/>
    </reaction>
</comment>
<dbReference type="InterPro" id="IPR013618">
    <property type="entry name" value="TMTC_DUF1736"/>
</dbReference>
<reference evidence="20" key="1">
    <citation type="submission" date="2025-08" db="UniProtKB">
        <authorList>
            <consortium name="RefSeq"/>
        </authorList>
    </citation>
    <scope>IDENTIFICATION</scope>
    <source>
        <strain evidence="20">USDA-PBARC FA_bdor</strain>
        <tissue evidence="20">Whole organism</tissue>
    </source>
</reference>
<dbReference type="PROSITE" id="PS50293">
    <property type="entry name" value="TPR_REGION"/>
    <property type="match status" value="2"/>
</dbReference>
<feature type="repeat" description="TPR" evidence="16">
    <location>
        <begin position="633"/>
        <end position="666"/>
    </location>
</feature>
<dbReference type="PANTHER" id="PTHR44227:SF3">
    <property type="entry name" value="PROTEIN O-MANNOSYL-TRANSFERASE TMTC4"/>
    <property type="match status" value="1"/>
</dbReference>
<dbReference type="Pfam" id="PF08409">
    <property type="entry name" value="TMTC_DUF1736"/>
    <property type="match status" value="1"/>
</dbReference>
<keyword evidence="13 17" id="KW-0472">Membrane</keyword>
<keyword evidence="11" id="KW-0256">Endoplasmic reticulum</keyword>
<dbReference type="Pfam" id="PF13432">
    <property type="entry name" value="TPR_16"/>
    <property type="match status" value="2"/>
</dbReference>
<evidence type="ECO:0000256" key="17">
    <source>
        <dbReference type="SAM" id="Phobius"/>
    </source>
</evidence>
<feature type="repeat" description="TPR" evidence="16">
    <location>
        <begin position="565"/>
        <end position="598"/>
    </location>
</feature>
<feature type="domain" description="DUF1736" evidence="18">
    <location>
        <begin position="275"/>
        <end position="346"/>
    </location>
</feature>
<dbReference type="GO" id="GO:0004169">
    <property type="term" value="F:dolichyl-phosphate-mannose-protein mannosyltransferase activity"/>
    <property type="evidence" value="ECO:0007669"/>
    <property type="project" value="UniProtKB-EC"/>
</dbReference>
<evidence type="ECO:0000313" key="19">
    <source>
        <dbReference type="Proteomes" id="UP000694866"/>
    </source>
</evidence>
<evidence type="ECO:0000256" key="1">
    <source>
        <dbReference type="ARBA" id="ARBA00003582"/>
    </source>
</evidence>
<dbReference type="Pfam" id="PF13181">
    <property type="entry name" value="TPR_8"/>
    <property type="match status" value="1"/>
</dbReference>
<dbReference type="PANTHER" id="PTHR44227">
    <property type="match status" value="1"/>
</dbReference>
<evidence type="ECO:0000256" key="8">
    <source>
        <dbReference type="ARBA" id="ARBA00022692"/>
    </source>
</evidence>
<evidence type="ECO:0000256" key="9">
    <source>
        <dbReference type="ARBA" id="ARBA00022737"/>
    </source>
</evidence>
<comment type="similarity">
    <text evidence="5">Belongs to the TMTC family.</text>
</comment>
<sequence length="722" mass="82846">MKSSPGASIMGGKGSPRLPVLSSIYEVLIVLMASFCFLNSYDGDFVFDDSPAVVNNPDVSTSPLGKVFVNDFWGNRLTHKQSHRSYRPLTILTFRIHHWLRGHLEPTDFHIINLILHSVVSVLTLIVFKKLVKRKERYLAFYGAVLFAVHPIHCEAVSGIVGRADVLSAMFVWLSILSYDKTIYCNRLNQMFLYLLMCVMFITAGMLCKETGITAIGLCVVYEFTKLHEQISQGLWTLADVRSTIVDNYRFIIRLSTLIVTGVVLMGVRFSLMGFSPPTFQAVDNPTSFLHTSYLRYLNYQYIYSLNLWLLICPHWLSFDWSMGSVPLIIGWDLRLFAIIGFWCFLLLFVVVILRTPRRDQSRYILTGLCFLVIPFLPGSNLFFPVGFVLAERTLYLPSAGYCLLLAVSLQKLCEILSSPKLPLLMYTILIITWFTRSWSRSAEWRTEVTLFRSALNVCPLNAKAHYNVAKSAADLGNVSLAEIEYREALRLHPEYSQAMNNLGNLLKDQGRFQDAEHLLRRSIELQEDFAAAWMNLGIVLSALKKFEESESCYMTSLLHRPNCPDCYYNLGILYMEQKRYSKALVAWEDAISRKLKHRRAWTNTIRLLDDLELPEKALEMGEKAMELFPEDALIRLNIANILGKLGRFPEAEEEFRNALRLDPRNPTIFTNLGVLYHRWHKYSTAEEMYMKALEINPGAQSALDNMKKLQNLLKKQKLKVF</sequence>
<feature type="repeat" description="TPR" evidence="16">
    <location>
        <begin position="667"/>
        <end position="700"/>
    </location>
</feature>
<feature type="transmembrane region" description="Helical" evidence="17">
    <location>
        <begin position="251"/>
        <end position="272"/>
    </location>
</feature>
<keyword evidence="7" id="KW-0808">Transferase</keyword>
<comment type="catalytic activity">
    <reaction evidence="15">
        <text>a di-trans,poly-cis-dolichyl beta-D-mannosyl phosphate + L-seryl-[protein] = 3-O-(alpha-D-mannosyl)-L-seryl-[protein] + a di-trans,poly-cis-dolichyl phosphate + H(+)</text>
        <dbReference type="Rhea" id="RHEA:17377"/>
        <dbReference type="Rhea" id="RHEA-COMP:9863"/>
        <dbReference type="Rhea" id="RHEA-COMP:13546"/>
        <dbReference type="Rhea" id="RHEA-COMP:19498"/>
        <dbReference type="Rhea" id="RHEA-COMP:19501"/>
        <dbReference type="ChEBI" id="CHEBI:15378"/>
        <dbReference type="ChEBI" id="CHEBI:29999"/>
        <dbReference type="ChEBI" id="CHEBI:57683"/>
        <dbReference type="ChEBI" id="CHEBI:58211"/>
        <dbReference type="ChEBI" id="CHEBI:137321"/>
        <dbReference type="EC" id="2.4.1.109"/>
    </reaction>
</comment>
<dbReference type="GO" id="GO:0030968">
    <property type="term" value="P:endoplasmic reticulum unfolded protein response"/>
    <property type="evidence" value="ECO:0007669"/>
    <property type="project" value="TreeGrafter"/>
</dbReference>
<evidence type="ECO:0000256" key="14">
    <source>
        <dbReference type="ARBA" id="ARBA00045085"/>
    </source>
</evidence>
<evidence type="ECO:0000256" key="6">
    <source>
        <dbReference type="ARBA" id="ARBA00012839"/>
    </source>
</evidence>
<dbReference type="SMART" id="SM00028">
    <property type="entry name" value="TPR"/>
    <property type="match status" value="7"/>
</dbReference>
<dbReference type="CTD" id="84899"/>
<evidence type="ECO:0000256" key="4">
    <source>
        <dbReference type="ARBA" id="ARBA00004922"/>
    </source>
</evidence>
<feature type="transmembrane region" description="Helical" evidence="17">
    <location>
        <begin position="191"/>
        <end position="207"/>
    </location>
</feature>
<dbReference type="OrthoDB" id="19588at2759"/>
<evidence type="ECO:0000256" key="11">
    <source>
        <dbReference type="ARBA" id="ARBA00022824"/>
    </source>
</evidence>
<keyword evidence="9" id="KW-0677">Repeat</keyword>
<dbReference type="SUPFAM" id="SSF48452">
    <property type="entry name" value="TPR-like"/>
    <property type="match status" value="1"/>
</dbReference>
<dbReference type="InterPro" id="IPR019734">
    <property type="entry name" value="TPR_rpt"/>
</dbReference>
<evidence type="ECO:0000256" key="5">
    <source>
        <dbReference type="ARBA" id="ARBA00007882"/>
    </source>
</evidence>
<feature type="transmembrane region" description="Helical" evidence="17">
    <location>
        <begin position="366"/>
        <end position="388"/>
    </location>
</feature>
<evidence type="ECO:0000313" key="20">
    <source>
        <dbReference type="RefSeq" id="XP_011306647.1"/>
    </source>
</evidence>
<dbReference type="AlphaFoldDB" id="A0A9R1TBQ6"/>
<proteinExistence type="inferred from homology"/>
<comment type="subcellular location">
    <subcellularLocation>
        <location evidence="3">Endoplasmic reticulum</location>
    </subcellularLocation>
    <subcellularLocation>
        <location evidence="2">Membrane</location>
        <topology evidence="2">Multi-pass membrane protein</topology>
    </subcellularLocation>
</comment>
<dbReference type="RefSeq" id="XP_011306647.1">
    <property type="nucleotide sequence ID" value="XM_011308345.1"/>
</dbReference>
<feature type="repeat" description="TPR" evidence="16">
    <location>
        <begin position="463"/>
        <end position="496"/>
    </location>
</feature>
<name>A0A9R1TBQ6_9HYME</name>
<dbReference type="Proteomes" id="UP000694866">
    <property type="component" value="Unplaced"/>
</dbReference>
<gene>
    <name evidence="20" type="primary">Tmtc4</name>
</gene>
<feature type="transmembrane region" description="Helical" evidence="17">
    <location>
        <begin position="20"/>
        <end position="41"/>
    </location>
</feature>
<evidence type="ECO:0000256" key="16">
    <source>
        <dbReference type="PROSITE-ProRule" id="PRU00339"/>
    </source>
</evidence>
<evidence type="ECO:0000256" key="7">
    <source>
        <dbReference type="ARBA" id="ARBA00022679"/>
    </source>
</evidence>
<feature type="transmembrane region" description="Helical" evidence="17">
    <location>
        <begin position="329"/>
        <end position="354"/>
    </location>
</feature>
<evidence type="ECO:0000256" key="12">
    <source>
        <dbReference type="ARBA" id="ARBA00022989"/>
    </source>
</evidence>
<dbReference type="Pfam" id="PF13374">
    <property type="entry name" value="TPR_10"/>
    <property type="match status" value="1"/>
</dbReference>
<comment type="function">
    <text evidence="1">Transfers mannosyl residues to the hydroxyl group of serine or threonine residues.</text>
</comment>
<dbReference type="PROSITE" id="PS50005">
    <property type="entry name" value="TPR"/>
    <property type="match status" value="5"/>
</dbReference>
<feature type="repeat" description="TPR" evidence="16">
    <location>
        <begin position="497"/>
        <end position="530"/>
    </location>
</feature>
<evidence type="ECO:0000256" key="13">
    <source>
        <dbReference type="ARBA" id="ARBA00023136"/>
    </source>
</evidence>
<keyword evidence="10 16" id="KW-0802">TPR repeat</keyword>
<evidence type="ECO:0000256" key="2">
    <source>
        <dbReference type="ARBA" id="ARBA00004141"/>
    </source>
</evidence>
<evidence type="ECO:0000256" key="10">
    <source>
        <dbReference type="ARBA" id="ARBA00022803"/>
    </source>
</evidence>
<dbReference type="InterPro" id="IPR052346">
    <property type="entry name" value="O-mannosyl-transferase_TMTC"/>
</dbReference>
<keyword evidence="12 17" id="KW-1133">Transmembrane helix</keyword>
<accession>A0A9R1TBQ6</accession>
<keyword evidence="8 17" id="KW-0812">Transmembrane</keyword>
<evidence type="ECO:0000256" key="15">
    <source>
        <dbReference type="ARBA" id="ARBA00045102"/>
    </source>
</evidence>
<dbReference type="KEGG" id="fas:105268630"/>
<dbReference type="GeneID" id="105268630"/>
<organism evidence="19 20">
    <name type="scientific">Fopius arisanus</name>
    <dbReference type="NCBI Taxonomy" id="64838"/>
    <lineage>
        <taxon>Eukaryota</taxon>
        <taxon>Metazoa</taxon>
        <taxon>Ecdysozoa</taxon>
        <taxon>Arthropoda</taxon>
        <taxon>Hexapoda</taxon>
        <taxon>Insecta</taxon>
        <taxon>Pterygota</taxon>
        <taxon>Neoptera</taxon>
        <taxon>Endopterygota</taxon>
        <taxon>Hymenoptera</taxon>
        <taxon>Apocrita</taxon>
        <taxon>Ichneumonoidea</taxon>
        <taxon>Braconidae</taxon>
        <taxon>Opiinae</taxon>
        <taxon>Fopius</taxon>
    </lineage>
</organism>
<evidence type="ECO:0000256" key="3">
    <source>
        <dbReference type="ARBA" id="ARBA00004240"/>
    </source>
</evidence>
<comment type="pathway">
    <text evidence="4">Protein modification; protein glycosylation.</text>
</comment>
<dbReference type="Gene3D" id="1.25.40.10">
    <property type="entry name" value="Tetratricopeptide repeat domain"/>
    <property type="match status" value="1"/>
</dbReference>
<feature type="transmembrane region" description="Helical" evidence="17">
    <location>
        <begin position="109"/>
        <end position="128"/>
    </location>
</feature>
<dbReference type="Pfam" id="PF13424">
    <property type="entry name" value="TPR_12"/>
    <property type="match status" value="1"/>
</dbReference>
<keyword evidence="19" id="KW-1185">Reference proteome</keyword>
<dbReference type="EC" id="2.4.1.109" evidence="6"/>
<protein>
    <recommendedName>
        <fullName evidence="6">dolichyl-phosphate-mannose--protein mannosyltransferase</fullName>
        <ecNumber evidence="6">2.4.1.109</ecNumber>
    </recommendedName>
</protein>